<dbReference type="OrthoDB" id="9813612at2"/>
<dbReference type="PROSITE" id="PS00599">
    <property type="entry name" value="AA_TRANSFER_CLASS_2"/>
    <property type="match status" value="1"/>
</dbReference>
<dbReference type="CDD" id="cd00609">
    <property type="entry name" value="AAT_like"/>
    <property type="match status" value="1"/>
</dbReference>
<keyword evidence="5 9" id="KW-0808">Transferase</keyword>
<dbReference type="PANTHER" id="PTHR43643:SF3">
    <property type="entry name" value="HISTIDINOL-PHOSPHATE AMINOTRANSFERASE"/>
    <property type="match status" value="1"/>
</dbReference>
<dbReference type="GO" id="GO:0000105">
    <property type="term" value="P:L-histidine biosynthetic process"/>
    <property type="evidence" value="ECO:0007669"/>
    <property type="project" value="UniProtKB-UniRule"/>
</dbReference>
<evidence type="ECO:0000256" key="1">
    <source>
        <dbReference type="ARBA" id="ARBA00001933"/>
    </source>
</evidence>
<dbReference type="PANTHER" id="PTHR43643">
    <property type="entry name" value="HISTIDINOL-PHOSPHATE AMINOTRANSFERASE 2"/>
    <property type="match status" value="1"/>
</dbReference>
<dbReference type="Pfam" id="PF00155">
    <property type="entry name" value="Aminotran_1_2"/>
    <property type="match status" value="1"/>
</dbReference>
<dbReference type="GO" id="GO:0004400">
    <property type="term" value="F:histidinol-phosphate transaminase activity"/>
    <property type="evidence" value="ECO:0007669"/>
    <property type="project" value="UniProtKB-UniRule"/>
</dbReference>
<dbReference type="Gene3D" id="3.90.1150.10">
    <property type="entry name" value="Aspartate Aminotransferase, domain 1"/>
    <property type="match status" value="1"/>
</dbReference>
<evidence type="ECO:0000256" key="4">
    <source>
        <dbReference type="ARBA" id="ARBA00022576"/>
    </source>
</evidence>
<sequence length="366" mass="40681">MKWKKEIEGLKAYQPGKSIEAVQKEFGLSTIHKLASNENPYGCSPKVQEFLAKEAFNFALYPDGAATDMRSTVSEHLGVSGRKLIFGNGSDELISIISRSLLRPGVNTVMAKPTFSQYALNARIEGAEVREVPLKDGTHDLVEMLEQIDHETAVVWLCSPNNPTGVVIDDSALTAFLDKVPQDVLVVLDEAYFEYITNPTYRNTLSYIDEYPNLLILRTFSKAYGLASFRVGYGMASEPIIAKLEPVRGPFNTTVLSQAVVSVAVEDQSFIDMCRSENEKGKQLIEKFCTAHNLHFYPSDTNFILMEVKTDSDIVFQKLMEKGYIVRSGNVLGVPGYVRVTIGTQEQNEGFLRQLSDVLKDQGVAI</sequence>
<dbReference type="RefSeq" id="WP_066786074.1">
    <property type="nucleotide sequence ID" value="NZ_CP014806.1"/>
</dbReference>
<dbReference type="InterPro" id="IPR015424">
    <property type="entry name" value="PyrdxlP-dep_Trfase"/>
</dbReference>
<evidence type="ECO:0000256" key="5">
    <source>
        <dbReference type="ARBA" id="ARBA00022679"/>
    </source>
</evidence>
<comment type="similarity">
    <text evidence="9">Belongs to the class-II pyridoxal-phosphate-dependent aminotransferase family. Histidinol-phosphate aminotransferase subfamily.</text>
</comment>
<evidence type="ECO:0000256" key="2">
    <source>
        <dbReference type="ARBA" id="ARBA00005011"/>
    </source>
</evidence>
<dbReference type="EC" id="2.6.1.9" evidence="9"/>
<evidence type="ECO:0000313" key="12">
    <source>
        <dbReference type="Proteomes" id="UP000076021"/>
    </source>
</evidence>
<feature type="domain" description="Aminotransferase class I/classII large" evidence="10">
    <location>
        <begin position="32"/>
        <end position="354"/>
    </location>
</feature>
<evidence type="ECO:0000256" key="9">
    <source>
        <dbReference type="HAMAP-Rule" id="MF_01023"/>
    </source>
</evidence>
<dbReference type="InterPro" id="IPR015422">
    <property type="entry name" value="PyrdxlP-dep_Trfase_small"/>
</dbReference>
<reference evidence="12" key="2">
    <citation type="submission" date="2016-03" db="EMBL/GenBank/DDBJ databases">
        <authorList>
            <person name="Ploux O."/>
        </authorList>
    </citation>
    <scope>NUCLEOTIDE SEQUENCE [LARGE SCALE GENOMIC DNA]</scope>
    <source>
        <strain evidence="12">PP9</strain>
    </source>
</reference>
<keyword evidence="7 9" id="KW-0368">Histidine biosynthesis</keyword>
<dbReference type="InterPro" id="IPR015421">
    <property type="entry name" value="PyrdxlP-dep_Trfase_major"/>
</dbReference>
<feature type="modified residue" description="N6-(pyridoxal phosphate)lysine" evidence="9">
    <location>
        <position position="222"/>
    </location>
</feature>
<comment type="catalytic activity">
    <reaction evidence="8 9">
        <text>L-histidinol phosphate + 2-oxoglutarate = 3-(imidazol-4-yl)-2-oxopropyl phosphate + L-glutamate</text>
        <dbReference type="Rhea" id="RHEA:23744"/>
        <dbReference type="ChEBI" id="CHEBI:16810"/>
        <dbReference type="ChEBI" id="CHEBI:29985"/>
        <dbReference type="ChEBI" id="CHEBI:57766"/>
        <dbReference type="ChEBI" id="CHEBI:57980"/>
        <dbReference type="EC" id="2.6.1.9"/>
    </reaction>
</comment>
<dbReference type="UniPathway" id="UPA00031">
    <property type="reaction ID" value="UER00012"/>
</dbReference>
<accession>A0A143HAX8</accession>
<dbReference type="InterPro" id="IPR001917">
    <property type="entry name" value="Aminotrans_II_pyridoxalP_BS"/>
</dbReference>
<dbReference type="SUPFAM" id="SSF53383">
    <property type="entry name" value="PLP-dependent transferases"/>
    <property type="match status" value="1"/>
</dbReference>
<organism evidence="11 12">
    <name type="scientific">Rummeliibacillus stabekisii</name>
    <dbReference type="NCBI Taxonomy" id="241244"/>
    <lineage>
        <taxon>Bacteria</taxon>
        <taxon>Bacillati</taxon>
        <taxon>Bacillota</taxon>
        <taxon>Bacilli</taxon>
        <taxon>Bacillales</taxon>
        <taxon>Caryophanaceae</taxon>
        <taxon>Rummeliibacillus</taxon>
    </lineage>
</organism>
<dbReference type="Proteomes" id="UP000076021">
    <property type="component" value="Chromosome"/>
</dbReference>
<comment type="pathway">
    <text evidence="2 9">Amino-acid biosynthesis; L-histidine biosynthesis; L-histidine from 5-phospho-alpha-D-ribose 1-diphosphate: step 7/9.</text>
</comment>
<dbReference type="EMBL" id="CP014806">
    <property type="protein sequence ID" value="AMW98645.1"/>
    <property type="molecule type" value="Genomic_DNA"/>
</dbReference>
<keyword evidence="6 9" id="KW-0663">Pyridoxal phosphate</keyword>
<reference evidence="11 12" key="1">
    <citation type="journal article" date="2016" name="Genome Announc.">
        <title>Whole-Genome Sequence of Rummeliibacillus stabekisii Strain PP9 Isolated from Antarctic Soil.</title>
        <authorList>
            <person name="da Mota F.F."/>
            <person name="Vollu R.E."/>
            <person name="Jurelevicius D."/>
            <person name="Seldin L."/>
        </authorList>
    </citation>
    <scope>NUCLEOTIDE SEQUENCE [LARGE SCALE GENOMIC DNA]</scope>
    <source>
        <strain evidence="11 12">PP9</strain>
    </source>
</reference>
<proteinExistence type="inferred from homology"/>
<dbReference type="InterPro" id="IPR050106">
    <property type="entry name" value="HistidinolP_aminotransfase"/>
</dbReference>
<protein>
    <recommendedName>
        <fullName evidence="9">Histidinol-phosphate aminotransferase</fullName>
        <ecNumber evidence="9">2.6.1.9</ecNumber>
    </recommendedName>
    <alternativeName>
        <fullName evidence="9">Imidazole acetol-phosphate transaminase</fullName>
    </alternativeName>
</protein>
<evidence type="ECO:0000256" key="7">
    <source>
        <dbReference type="ARBA" id="ARBA00023102"/>
    </source>
</evidence>
<dbReference type="AlphaFoldDB" id="A0A143HAX8"/>
<dbReference type="HAMAP" id="MF_01023">
    <property type="entry name" value="HisC_aminotrans_2"/>
    <property type="match status" value="1"/>
</dbReference>
<dbReference type="NCBIfam" id="TIGR01141">
    <property type="entry name" value="hisC"/>
    <property type="match status" value="1"/>
</dbReference>
<dbReference type="Gene3D" id="3.40.640.10">
    <property type="entry name" value="Type I PLP-dependent aspartate aminotransferase-like (Major domain)"/>
    <property type="match status" value="1"/>
</dbReference>
<gene>
    <name evidence="9" type="primary">hisC</name>
    <name evidence="11" type="ORF">ATY39_03815</name>
</gene>
<comment type="cofactor">
    <cofactor evidence="1 9">
        <name>pyridoxal 5'-phosphate</name>
        <dbReference type="ChEBI" id="CHEBI:597326"/>
    </cofactor>
</comment>
<keyword evidence="9" id="KW-0028">Amino-acid biosynthesis</keyword>
<evidence type="ECO:0000256" key="8">
    <source>
        <dbReference type="ARBA" id="ARBA00047481"/>
    </source>
</evidence>
<keyword evidence="4 9" id="KW-0032">Aminotransferase</keyword>
<dbReference type="STRING" id="241244.ATY39_03815"/>
<keyword evidence="12" id="KW-1185">Reference proteome</keyword>
<dbReference type="InterPro" id="IPR004839">
    <property type="entry name" value="Aminotransferase_I/II_large"/>
</dbReference>
<dbReference type="InterPro" id="IPR005861">
    <property type="entry name" value="HisP_aminotrans"/>
</dbReference>
<name>A0A143HAX8_9BACL</name>
<evidence type="ECO:0000259" key="10">
    <source>
        <dbReference type="Pfam" id="PF00155"/>
    </source>
</evidence>
<evidence type="ECO:0000256" key="3">
    <source>
        <dbReference type="ARBA" id="ARBA00011738"/>
    </source>
</evidence>
<dbReference type="GO" id="GO:0030170">
    <property type="term" value="F:pyridoxal phosphate binding"/>
    <property type="evidence" value="ECO:0007669"/>
    <property type="project" value="InterPro"/>
</dbReference>
<evidence type="ECO:0000256" key="6">
    <source>
        <dbReference type="ARBA" id="ARBA00022898"/>
    </source>
</evidence>
<dbReference type="KEGG" id="rst:ATY39_03815"/>
<comment type="subunit">
    <text evidence="3 9">Homodimer.</text>
</comment>
<evidence type="ECO:0000313" key="11">
    <source>
        <dbReference type="EMBL" id="AMW98645.1"/>
    </source>
</evidence>